<feature type="transmembrane region" description="Helical" evidence="1">
    <location>
        <begin position="89"/>
        <end position="107"/>
    </location>
</feature>
<proteinExistence type="predicted"/>
<feature type="transmembrane region" description="Helical" evidence="1">
    <location>
        <begin position="148"/>
        <end position="165"/>
    </location>
</feature>
<dbReference type="KEGG" id="pgm:PGRAT_15265"/>
<dbReference type="EMBL" id="CP009287">
    <property type="protein sequence ID" value="AIQ68826.1"/>
    <property type="molecule type" value="Genomic_DNA"/>
</dbReference>
<evidence type="ECO:0000313" key="3">
    <source>
        <dbReference type="Proteomes" id="UP000029500"/>
    </source>
</evidence>
<keyword evidence="1" id="KW-0472">Membrane</keyword>
<keyword evidence="3" id="KW-1185">Reference proteome</keyword>
<dbReference type="InterPro" id="IPR056926">
    <property type="entry name" value="FLQE3_permease"/>
</dbReference>
<evidence type="ECO:0000313" key="2">
    <source>
        <dbReference type="EMBL" id="AIQ68826.1"/>
    </source>
</evidence>
<sequence length="234" mass="25771">MRFASALGYDIRLQFRHGFYYVYFVICLVYIVLLSLLPVPYRETADILLTFTDPGMLGFFFIGGLVLLEKGQGIHENLFVTPYTIAEYICSKTLSLTFLSLAASYSVHASVFGFRHNPVYFLAGVGLTSVFFTMAGLGVAVRCTSLNGFFLYASAVTAIFLLPLVETVGLWTSPLLGILPASASLALIGSVFEPLPPWQNVYMLSLLTVWCGVVYLWTLHSFQRLIVLKTGGGS</sequence>
<keyword evidence="1" id="KW-1133">Transmembrane helix</keyword>
<name>A0A089M4W7_9BACL</name>
<protein>
    <recommendedName>
        <fullName evidence="4">ABC transporter permease</fullName>
    </recommendedName>
</protein>
<reference evidence="2 3" key="1">
    <citation type="submission" date="2014-08" db="EMBL/GenBank/DDBJ databases">
        <title>Comparative genomics of the Paenibacillus odorifer group.</title>
        <authorList>
            <person name="den Bakker H.C."/>
            <person name="Tsai Y.-C."/>
            <person name="Martin N."/>
            <person name="Korlach J."/>
            <person name="Wiedmann M."/>
        </authorList>
    </citation>
    <scope>NUCLEOTIDE SEQUENCE [LARGE SCALE GENOMIC DNA]</scope>
    <source>
        <strain evidence="2 3">DSM 15220</strain>
    </source>
</reference>
<dbReference type="eggNOG" id="COG1668">
    <property type="taxonomic scope" value="Bacteria"/>
</dbReference>
<evidence type="ECO:0000256" key="1">
    <source>
        <dbReference type="SAM" id="Phobius"/>
    </source>
</evidence>
<evidence type="ECO:0008006" key="4">
    <source>
        <dbReference type="Google" id="ProtNLM"/>
    </source>
</evidence>
<accession>A0A089M4W7</accession>
<dbReference type="Proteomes" id="UP000029500">
    <property type="component" value="Chromosome"/>
</dbReference>
<dbReference type="RefSeq" id="WP_025704326.1">
    <property type="nucleotide sequence ID" value="NZ_CP009287.1"/>
</dbReference>
<feature type="transmembrane region" description="Helical" evidence="1">
    <location>
        <begin position="119"/>
        <end position="141"/>
    </location>
</feature>
<dbReference type="HOGENOM" id="CLU_099729_0_0_9"/>
<dbReference type="OrthoDB" id="8480522at2"/>
<dbReference type="AlphaFoldDB" id="A0A089M4W7"/>
<feature type="transmembrane region" description="Helical" evidence="1">
    <location>
        <begin position="20"/>
        <end position="41"/>
    </location>
</feature>
<organism evidence="2 3">
    <name type="scientific">Paenibacillus graminis</name>
    <dbReference type="NCBI Taxonomy" id="189425"/>
    <lineage>
        <taxon>Bacteria</taxon>
        <taxon>Bacillati</taxon>
        <taxon>Bacillota</taxon>
        <taxon>Bacilli</taxon>
        <taxon>Bacillales</taxon>
        <taxon>Paenibacillaceae</taxon>
        <taxon>Paenibacillus</taxon>
    </lineage>
</organism>
<gene>
    <name evidence="2" type="ORF">PGRAT_15265</name>
</gene>
<feature type="transmembrane region" description="Helical" evidence="1">
    <location>
        <begin position="47"/>
        <end position="68"/>
    </location>
</feature>
<feature type="transmembrane region" description="Helical" evidence="1">
    <location>
        <begin position="201"/>
        <end position="219"/>
    </location>
</feature>
<keyword evidence="1" id="KW-0812">Transmembrane</keyword>
<dbReference type="STRING" id="189425.PGRAT_15265"/>
<dbReference type="Pfam" id="PF24686">
    <property type="entry name" value="FLQE3_permease"/>
    <property type="match status" value="1"/>
</dbReference>